<proteinExistence type="predicted"/>
<dbReference type="GO" id="GO:0006302">
    <property type="term" value="P:double-strand break repair"/>
    <property type="evidence" value="ECO:0007669"/>
    <property type="project" value="InterPro"/>
</dbReference>
<keyword evidence="4" id="KW-0547">Nucleotide-binding</keyword>
<evidence type="ECO:0000256" key="1">
    <source>
        <dbReference type="ARBA" id="ARBA00022515"/>
    </source>
</evidence>
<dbReference type="SUPFAM" id="SSF52540">
    <property type="entry name" value="P-loop containing nucleoside triphosphate hydrolases"/>
    <property type="match status" value="1"/>
</dbReference>
<evidence type="ECO:0000259" key="8">
    <source>
        <dbReference type="Pfam" id="PF17764"/>
    </source>
</evidence>
<keyword evidence="5" id="KW-0862">Zinc</keyword>
<dbReference type="GO" id="GO:0006270">
    <property type="term" value="P:DNA replication initiation"/>
    <property type="evidence" value="ECO:0007669"/>
    <property type="project" value="TreeGrafter"/>
</dbReference>
<dbReference type="InterPro" id="IPR041222">
    <property type="entry name" value="PriA_3primeBD"/>
</dbReference>
<dbReference type="Pfam" id="PF17764">
    <property type="entry name" value="PriA_3primeBD"/>
    <property type="match status" value="1"/>
</dbReference>
<evidence type="ECO:0000313" key="9">
    <source>
        <dbReference type="EMBL" id="OGH69893.1"/>
    </source>
</evidence>
<dbReference type="GO" id="GO:0006310">
    <property type="term" value="P:DNA recombination"/>
    <property type="evidence" value="ECO:0007669"/>
    <property type="project" value="InterPro"/>
</dbReference>
<dbReference type="GO" id="GO:0043138">
    <property type="term" value="F:3'-5' DNA helicase activity"/>
    <property type="evidence" value="ECO:0007669"/>
    <property type="project" value="TreeGrafter"/>
</dbReference>
<evidence type="ECO:0000256" key="3">
    <source>
        <dbReference type="ARBA" id="ARBA00022723"/>
    </source>
</evidence>
<keyword evidence="2" id="KW-0235">DNA replication</keyword>
<dbReference type="InterPro" id="IPR027417">
    <property type="entry name" value="P-loop_NTPase"/>
</dbReference>
<dbReference type="Proteomes" id="UP000177953">
    <property type="component" value="Unassembled WGS sequence"/>
</dbReference>
<evidence type="ECO:0000256" key="4">
    <source>
        <dbReference type="ARBA" id="ARBA00022741"/>
    </source>
</evidence>
<dbReference type="InterPro" id="IPR042115">
    <property type="entry name" value="PriA_3primeBD_sf"/>
</dbReference>
<gene>
    <name evidence="9" type="ORF">A2754_01445</name>
</gene>
<evidence type="ECO:0000313" key="10">
    <source>
        <dbReference type="Proteomes" id="UP000177953"/>
    </source>
</evidence>
<reference evidence="9 10" key="1">
    <citation type="journal article" date="2016" name="Nat. Commun.">
        <title>Thousands of microbial genomes shed light on interconnected biogeochemical processes in an aquifer system.</title>
        <authorList>
            <person name="Anantharaman K."/>
            <person name="Brown C.T."/>
            <person name="Hug L.A."/>
            <person name="Sharon I."/>
            <person name="Castelle C.J."/>
            <person name="Probst A.J."/>
            <person name="Thomas B.C."/>
            <person name="Singh A."/>
            <person name="Wilkins M.J."/>
            <person name="Karaoz U."/>
            <person name="Brodie E.L."/>
            <person name="Williams K.H."/>
            <person name="Hubbard S.S."/>
            <person name="Banfield J.F."/>
        </authorList>
    </citation>
    <scope>NUCLEOTIDE SEQUENCE [LARGE SCALE GENOMIC DNA]</scope>
</reference>
<name>A0A1F6MEJ4_9BACT</name>
<dbReference type="GO" id="GO:0003677">
    <property type="term" value="F:DNA binding"/>
    <property type="evidence" value="ECO:0007669"/>
    <property type="project" value="UniProtKB-KW"/>
</dbReference>
<dbReference type="Gene3D" id="3.40.1440.60">
    <property type="entry name" value="PriA, 3(prime) DNA-binding domain"/>
    <property type="match status" value="1"/>
</dbReference>
<accession>A0A1F6MEJ4</accession>
<protein>
    <submittedName>
        <fullName evidence="9">Primosomal protein N</fullName>
    </submittedName>
</protein>
<evidence type="ECO:0000256" key="6">
    <source>
        <dbReference type="ARBA" id="ARBA00022840"/>
    </source>
</evidence>
<feature type="domain" description="Primosomal protein N' 3' DNA-binding" evidence="8">
    <location>
        <begin position="17"/>
        <end position="102"/>
    </location>
</feature>
<dbReference type="InterPro" id="IPR005259">
    <property type="entry name" value="PriA"/>
</dbReference>
<dbReference type="AlphaFoldDB" id="A0A1F6MEJ4"/>
<sequence length="620" mass="71435">MFAQVIPAKRGLARLPFFEYSVPPELEKNISVGQLVKIPLRSKYELGVVRSLHATMESTRVKSIEEIINPTPFFSPYQLAYLEDLSILYRTSLGFLVKNNLPEFGKRRLESFKQITLSPFTLYPSPPAKPKITTYANTEEKKSFFNQLLAKPGQTLIIVPEIPDIEALKKLLPKNLEKIICVTSDLSVKAIYEAMLDIRIDEKKIIIGTHRAFFLPFFDLQTIVIDDDSSPSHKSWDMAPRFHNRDAALILAKHHGARLHITAHTLSVETYYFAKNEIYELSGDIIPPLRPETTIVNMADERRGGNYSIISEELAEAIKKTTQSIFLFINRRGTLNYVACRDCGEVLNCPTCHRSLTYHQPTSTLECHYCRYKRAMVASCPKCHGTNIAMYGAGIEMVEQEIKKLFPDDKREIIRIEQDEKNLKRVDASRAQIIIGTQIAWHHLDWSNFELVALVDTDTSLFVPEFKMVENTWHLIRDAIYRTPPTAPLLIQTGHPEHIIFQAIPQPELFYTQELAQRKMFGYPPYNFLLKIFSGHSSEQLIKQQAEHLYRLFLQLTKNDPDIKITANLEMFPPFYQNKHWQAIIVKLNYKNYKRNIKLLLEKLPEGWKVDLNPSSILSA</sequence>
<dbReference type="PANTHER" id="PTHR30580">
    <property type="entry name" value="PRIMOSOMAL PROTEIN N"/>
    <property type="match status" value="1"/>
</dbReference>
<evidence type="ECO:0000256" key="5">
    <source>
        <dbReference type="ARBA" id="ARBA00022833"/>
    </source>
</evidence>
<dbReference type="Gene3D" id="3.40.50.300">
    <property type="entry name" value="P-loop containing nucleotide triphosphate hydrolases"/>
    <property type="match status" value="1"/>
</dbReference>
<keyword evidence="3" id="KW-0479">Metal-binding</keyword>
<keyword evidence="1" id="KW-0639">Primosome</keyword>
<keyword evidence="6" id="KW-0067">ATP-binding</keyword>
<dbReference type="EMBL" id="MFPU01000020">
    <property type="protein sequence ID" value="OGH69893.1"/>
    <property type="molecule type" value="Genomic_DNA"/>
</dbReference>
<dbReference type="PANTHER" id="PTHR30580:SF0">
    <property type="entry name" value="PRIMOSOMAL PROTEIN N"/>
    <property type="match status" value="1"/>
</dbReference>
<keyword evidence="7" id="KW-0238">DNA-binding</keyword>
<evidence type="ECO:0000256" key="7">
    <source>
        <dbReference type="ARBA" id="ARBA00023125"/>
    </source>
</evidence>
<dbReference type="NCBIfam" id="TIGR00595">
    <property type="entry name" value="priA"/>
    <property type="match status" value="1"/>
</dbReference>
<dbReference type="GO" id="GO:0005524">
    <property type="term" value="F:ATP binding"/>
    <property type="evidence" value="ECO:0007669"/>
    <property type="project" value="UniProtKB-KW"/>
</dbReference>
<evidence type="ECO:0000256" key="2">
    <source>
        <dbReference type="ARBA" id="ARBA00022705"/>
    </source>
</evidence>
<comment type="caution">
    <text evidence="9">The sequence shown here is derived from an EMBL/GenBank/DDBJ whole genome shotgun (WGS) entry which is preliminary data.</text>
</comment>
<organism evidence="9 10">
    <name type="scientific">Candidatus Magasanikbacteria bacterium RIFCSPHIGHO2_01_FULL_47_8</name>
    <dbReference type="NCBI Taxonomy" id="1798673"/>
    <lineage>
        <taxon>Bacteria</taxon>
        <taxon>Candidatus Magasanikiibacteriota</taxon>
    </lineage>
</organism>